<dbReference type="EMBL" id="UZAF01017084">
    <property type="protein sequence ID" value="VDO37752.1"/>
    <property type="molecule type" value="Genomic_DNA"/>
</dbReference>
<sequence length="70" mass="8692">MRSMILLLLFVLVLLIDAKPHLLDNTVRVIRVKRWEWYRPRWSGTMGYRPLHLRPIRERSWQDYRIQLYG</sequence>
<name>A0A0N4WFN0_HAEPC</name>
<proteinExistence type="predicted"/>
<dbReference type="WBParaSite" id="HPLM_0000953801-mRNA-1">
    <property type="protein sequence ID" value="HPLM_0000953801-mRNA-1"/>
    <property type="gene ID" value="HPLM_0000953801"/>
</dbReference>
<dbReference type="Proteomes" id="UP000268014">
    <property type="component" value="Unassembled WGS sequence"/>
</dbReference>
<protein>
    <submittedName>
        <fullName evidence="2 4">Uncharacterized protein</fullName>
    </submittedName>
</protein>
<dbReference type="AlphaFoldDB" id="A0A0N4WFN0"/>
<gene>
    <name evidence="2" type="ORF">HPLM_LOCUS9530</name>
</gene>
<feature type="signal peptide" evidence="1">
    <location>
        <begin position="1"/>
        <end position="18"/>
    </location>
</feature>
<evidence type="ECO:0000313" key="4">
    <source>
        <dbReference type="WBParaSite" id="HPLM_0000953801-mRNA-1"/>
    </source>
</evidence>
<evidence type="ECO:0000313" key="2">
    <source>
        <dbReference type="EMBL" id="VDO37752.1"/>
    </source>
</evidence>
<reference evidence="2 3" key="2">
    <citation type="submission" date="2018-11" db="EMBL/GenBank/DDBJ databases">
        <authorList>
            <consortium name="Pathogen Informatics"/>
        </authorList>
    </citation>
    <scope>NUCLEOTIDE SEQUENCE [LARGE SCALE GENOMIC DNA]</scope>
    <source>
        <strain evidence="2 3">MHpl1</strain>
    </source>
</reference>
<dbReference type="OrthoDB" id="10280043at2759"/>
<keyword evidence="1" id="KW-0732">Signal</keyword>
<evidence type="ECO:0000256" key="1">
    <source>
        <dbReference type="SAM" id="SignalP"/>
    </source>
</evidence>
<accession>A0A0N4WFN0</accession>
<feature type="chain" id="PRO_5043123688" evidence="1">
    <location>
        <begin position="19"/>
        <end position="70"/>
    </location>
</feature>
<organism evidence="4">
    <name type="scientific">Haemonchus placei</name>
    <name type="common">Barber's pole worm</name>
    <dbReference type="NCBI Taxonomy" id="6290"/>
    <lineage>
        <taxon>Eukaryota</taxon>
        <taxon>Metazoa</taxon>
        <taxon>Ecdysozoa</taxon>
        <taxon>Nematoda</taxon>
        <taxon>Chromadorea</taxon>
        <taxon>Rhabditida</taxon>
        <taxon>Rhabditina</taxon>
        <taxon>Rhabditomorpha</taxon>
        <taxon>Strongyloidea</taxon>
        <taxon>Trichostrongylidae</taxon>
        <taxon>Haemonchus</taxon>
    </lineage>
</organism>
<reference evidence="4" key="1">
    <citation type="submission" date="2017-02" db="UniProtKB">
        <authorList>
            <consortium name="WormBaseParasite"/>
        </authorList>
    </citation>
    <scope>IDENTIFICATION</scope>
</reference>
<evidence type="ECO:0000313" key="3">
    <source>
        <dbReference type="Proteomes" id="UP000268014"/>
    </source>
</evidence>
<keyword evidence="3" id="KW-1185">Reference proteome</keyword>